<evidence type="ECO:0000256" key="2">
    <source>
        <dbReference type="SAM" id="Coils"/>
    </source>
</evidence>
<dbReference type="EMBL" id="JNBR01000023">
    <property type="protein sequence ID" value="OQS00806.1"/>
    <property type="molecule type" value="Genomic_DNA"/>
</dbReference>
<evidence type="ECO:0000256" key="3">
    <source>
        <dbReference type="SAM" id="MobiDB-lite"/>
    </source>
</evidence>
<keyword evidence="1 2" id="KW-0175">Coiled coil</keyword>
<gene>
    <name evidence="4" type="ORF">ACHHYP_02590</name>
</gene>
<dbReference type="Proteomes" id="UP000243579">
    <property type="component" value="Unassembled WGS sequence"/>
</dbReference>
<feature type="coiled-coil region" evidence="2">
    <location>
        <begin position="447"/>
        <end position="563"/>
    </location>
</feature>
<dbReference type="AlphaFoldDB" id="A0A1V9ZRZ4"/>
<evidence type="ECO:0000313" key="4">
    <source>
        <dbReference type="EMBL" id="OQS00806.1"/>
    </source>
</evidence>
<feature type="region of interest" description="Disordered" evidence="3">
    <location>
        <begin position="97"/>
        <end position="122"/>
    </location>
</feature>
<dbReference type="PANTHER" id="PTHR21549:SF1">
    <property type="entry name" value="COILED-COIL DOMAIN-CONTAINING PROTEIN 148"/>
    <property type="match status" value="1"/>
</dbReference>
<comment type="caution">
    <text evidence="4">The sequence shown here is derived from an EMBL/GenBank/DDBJ whole genome shotgun (WGS) entry which is preliminary data.</text>
</comment>
<dbReference type="PANTHER" id="PTHR21549">
    <property type="entry name" value="MUTATED IN BLADDER CANCER 1"/>
    <property type="match status" value="1"/>
</dbReference>
<dbReference type="InterPro" id="IPR039902">
    <property type="entry name" value="CCDC148/CCDC112"/>
</dbReference>
<keyword evidence="5" id="KW-1185">Reference proteome</keyword>
<proteinExistence type="predicted"/>
<name>A0A1V9ZRZ4_ACHHY</name>
<dbReference type="OrthoDB" id="448087at2759"/>
<organism evidence="4 5">
    <name type="scientific">Achlya hypogyna</name>
    <name type="common">Oomycete</name>
    <name type="synonym">Protoachlya hypogyna</name>
    <dbReference type="NCBI Taxonomy" id="1202772"/>
    <lineage>
        <taxon>Eukaryota</taxon>
        <taxon>Sar</taxon>
        <taxon>Stramenopiles</taxon>
        <taxon>Oomycota</taxon>
        <taxon>Saprolegniomycetes</taxon>
        <taxon>Saprolegniales</taxon>
        <taxon>Achlyaceae</taxon>
        <taxon>Achlya</taxon>
    </lineage>
</organism>
<protein>
    <submittedName>
        <fullName evidence="4">Uncharacterized protein</fullName>
    </submittedName>
</protein>
<evidence type="ECO:0000313" key="5">
    <source>
        <dbReference type="Proteomes" id="UP000243579"/>
    </source>
</evidence>
<reference evidence="4 5" key="1">
    <citation type="journal article" date="2014" name="Genome Biol. Evol.">
        <title>The secreted proteins of Achlya hypogyna and Thraustotheca clavata identify the ancestral oomycete secretome and reveal gene acquisitions by horizontal gene transfer.</title>
        <authorList>
            <person name="Misner I."/>
            <person name="Blouin N."/>
            <person name="Leonard G."/>
            <person name="Richards T.A."/>
            <person name="Lane C.E."/>
        </authorList>
    </citation>
    <scope>NUCLEOTIDE SEQUENCE [LARGE SCALE GENOMIC DNA]</scope>
    <source>
        <strain evidence="4 5">ATCC 48635</strain>
    </source>
</reference>
<evidence type="ECO:0000256" key="1">
    <source>
        <dbReference type="ARBA" id="ARBA00023054"/>
    </source>
</evidence>
<sequence length="668" mass="74375">MTQGGDARGRKASSVRSKLFRATAGLSLYEQGHLAQALASTGNNVLETIQHMKARSHKQKSSSKASTTKFQWLHDQMHLKKLEQAATKDVDATILKLVNDSPPPTLPPASRRTPGTRGLADPEDASYEATMAAAVAEMQTQRLGQLRAYQSDRDTRAAMKLLLHNIRTEAAVKGPIWFAQVKVQLQSLMLDSILGHHALAEQLSTEADACNEELQTACRALCRHRPPTAATTLDGASFRKATGRLRTSLDTWRQLLANAFPQRDEDDAADPGDVVDPDLKYSILLEFETLDAQLRSDLAALDDAYRAGVKATGGEVPADGRGGAASHTRWTAEDHERFLKVFKDCDPKGVRNEAFLQRLAPLLPHKTKRELSLHDQWHRLHRRYLRDTLDRNKEHEAKVAAAFNKAKETLVDAAEACKARQNADADQARRAAAQALLHAQVARFQLKRDLQAEAAAHQEEIARLEAQALQDALETKRRREHELKKKLVQDYKGWQELHAIADEEAAAAARANEEELKAKRMAANAERVQFRVDELEHKAALQQQEALRQKEEVDARRKALEDLKLTTPYAAKLAEMQVDPERTRQPTVAFQANVDAAHEPLGVHEAGLFPSHGYDTDKLFKDARFKLGLALQNAGLAQTEYARQAMANVAVRNAGAYRHSVQPKTQLW</sequence>
<accession>A0A1V9ZRZ4</accession>